<reference evidence="5 6" key="1">
    <citation type="submission" date="2016-11" db="EMBL/GenBank/DDBJ databases">
        <title>Paenibacillus species isolates.</title>
        <authorList>
            <person name="Beno S.M."/>
        </authorList>
    </citation>
    <scope>NUCLEOTIDE SEQUENCE [LARGE SCALE GENOMIC DNA]</scope>
    <source>
        <strain evidence="5 6">FSL F4-0100</strain>
    </source>
</reference>
<dbReference type="AlphaFoldDB" id="A0A1R1AZ34"/>
<dbReference type="Pfam" id="PF13377">
    <property type="entry name" value="Peripla_BP_3"/>
    <property type="match status" value="1"/>
</dbReference>
<evidence type="ECO:0000259" key="4">
    <source>
        <dbReference type="PROSITE" id="PS50932"/>
    </source>
</evidence>
<evidence type="ECO:0000313" key="5">
    <source>
        <dbReference type="EMBL" id="OME90974.1"/>
    </source>
</evidence>
<keyword evidence="1" id="KW-0805">Transcription regulation</keyword>
<organism evidence="5 6">
    <name type="scientific">Paenibacillus lautus</name>
    <name type="common">Bacillus lautus</name>
    <dbReference type="NCBI Taxonomy" id="1401"/>
    <lineage>
        <taxon>Bacteria</taxon>
        <taxon>Bacillati</taxon>
        <taxon>Bacillota</taxon>
        <taxon>Bacilli</taxon>
        <taxon>Bacillales</taxon>
        <taxon>Paenibacillaceae</taxon>
        <taxon>Paenibacillus</taxon>
    </lineage>
</organism>
<dbReference type="CDD" id="cd01392">
    <property type="entry name" value="HTH_LacI"/>
    <property type="match status" value="1"/>
</dbReference>
<sequence>MALNIKTIAKMAGVSVSTVSKIINNYSDVSEETKARVLEIMKETGYTPSNSAKTLATKKSNLIGIIFAGKLNVDFTHPFFVEVLNSFKKQMGVLGYDLLFFSNEKFQGDDADYLGRCRHYQVDGCVIISGEEIEPSIKELDESDIPCIGVDIELFGEMSGHIMSDNYKMSSKVVEHFYLQGFRDLGFIGGSKESEISNKREAGYRNAMDSFGLPARAEWFQSGEDFHEASGYKAMTRLIQAGSLPRAIFAASDQIAIGAIQALQEHSLKVPDDVSIIGCDDIEACKYTTPKLTTIRQNKEKIGRLAALMLYDLIHKQSPISSFVVEPELIVRESCGSNTHHYGYFKE</sequence>
<keyword evidence="2" id="KW-0238">DNA-binding</keyword>
<dbReference type="PANTHER" id="PTHR30146">
    <property type="entry name" value="LACI-RELATED TRANSCRIPTIONAL REPRESSOR"/>
    <property type="match status" value="1"/>
</dbReference>
<dbReference type="Gene3D" id="1.10.260.40">
    <property type="entry name" value="lambda repressor-like DNA-binding domains"/>
    <property type="match status" value="1"/>
</dbReference>
<evidence type="ECO:0000313" key="6">
    <source>
        <dbReference type="Proteomes" id="UP000187074"/>
    </source>
</evidence>
<comment type="caution">
    <text evidence="5">The sequence shown here is derived from an EMBL/GenBank/DDBJ whole genome shotgun (WGS) entry which is preliminary data.</text>
</comment>
<dbReference type="SUPFAM" id="SSF53822">
    <property type="entry name" value="Periplasmic binding protein-like I"/>
    <property type="match status" value="1"/>
</dbReference>
<feature type="domain" description="HTH lacI-type" evidence="4">
    <location>
        <begin position="3"/>
        <end position="57"/>
    </location>
</feature>
<dbReference type="InterPro" id="IPR046335">
    <property type="entry name" value="LacI/GalR-like_sensor"/>
</dbReference>
<dbReference type="Gene3D" id="3.40.50.2300">
    <property type="match status" value="2"/>
</dbReference>
<protein>
    <submittedName>
        <fullName evidence="5">LacI family transcriptional regulator</fullName>
    </submittedName>
</protein>
<keyword evidence="3" id="KW-0804">Transcription</keyword>
<dbReference type="InterPro" id="IPR000843">
    <property type="entry name" value="HTH_LacI"/>
</dbReference>
<accession>A0A1R1AZ34</accession>
<dbReference type="RefSeq" id="WP_076324462.1">
    <property type="nucleotide sequence ID" value="NZ_JBCMZZ010000004.1"/>
</dbReference>
<dbReference type="InterPro" id="IPR028082">
    <property type="entry name" value="Peripla_BP_I"/>
</dbReference>
<proteinExistence type="predicted"/>
<dbReference type="CDD" id="cd06267">
    <property type="entry name" value="PBP1_LacI_sugar_binding-like"/>
    <property type="match status" value="1"/>
</dbReference>
<dbReference type="PROSITE" id="PS50932">
    <property type="entry name" value="HTH_LACI_2"/>
    <property type="match status" value="1"/>
</dbReference>
<dbReference type="STRING" id="1401.BK123_21780"/>
<dbReference type="EMBL" id="MRTF01000007">
    <property type="protein sequence ID" value="OME90974.1"/>
    <property type="molecule type" value="Genomic_DNA"/>
</dbReference>
<dbReference type="SMART" id="SM00354">
    <property type="entry name" value="HTH_LACI"/>
    <property type="match status" value="1"/>
</dbReference>
<dbReference type="PANTHER" id="PTHR30146:SF109">
    <property type="entry name" value="HTH-TYPE TRANSCRIPTIONAL REGULATOR GALS"/>
    <property type="match status" value="1"/>
</dbReference>
<dbReference type="OrthoDB" id="9775106at2"/>
<dbReference type="Proteomes" id="UP000187074">
    <property type="component" value="Unassembled WGS sequence"/>
</dbReference>
<dbReference type="GO" id="GO:0000976">
    <property type="term" value="F:transcription cis-regulatory region binding"/>
    <property type="evidence" value="ECO:0007669"/>
    <property type="project" value="TreeGrafter"/>
</dbReference>
<dbReference type="SUPFAM" id="SSF47413">
    <property type="entry name" value="lambda repressor-like DNA-binding domains"/>
    <property type="match status" value="1"/>
</dbReference>
<dbReference type="Pfam" id="PF00356">
    <property type="entry name" value="LacI"/>
    <property type="match status" value="1"/>
</dbReference>
<dbReference type="GO" id="GO:0003700">
    <property type="term" value="F:DNA-binding transcription factor activity"/>
    <property type="evidence" value="ECO:0007669"/>
    <property type="project" value="TreeGrafter"/>
</dbReference>
<evidence type="ECO:0000256" key="1">
    <source>
        <dbReference type="ARBA" id="ARBA00023015"/>
    </source>
</evidence>
<dbReference type="InterPro" id="IPR010982">
    <property type="entry name" value="Lambda_DNA-bd_dom_sf"/>
</dbReference>
<evidence type="ECO:0000256" key="2">
    <source>
        <dbReference type="ARBA" id="ARBA00023125"/>
    </source>
</evidence>
<name>A0A1R1AZ34_PAELA</name>
<gene>
    <name evidence="5" type="ORF">BK123_21780</name>
</gene>
<evidence type="ECO:0000256" key="3">
    <source>
        <dbReference type="ARBA" id="ARBA00023163"/>
    </source>
</evidence>